<feature type="domain" description="Zn(2)-C6 fungal-type" evidence="6">
    <location>
        <begin position="23"/>
        <end position="52"/>
    </location>
</feature>
<dbReference type="SMART" id="SM00066">
    <property type="entry name" value="GAL4"/>
    <property type="match status" value="1"/>
</dbReference>
<feature type="compositionally biased region" description="Pro residues" evidence="5">
    <location>
        <begin position="121"/>
        <end position="137"/>
    </location>
</feature>
<keyword evidence="8" id="KW-1185">Reference proteome</keyword>
<dbReference type="EMBL" id="MCGN01000009">
    <property type="protein sequence ID" value="ORY93168.1"/>
    <property type="molecule type" value="Genomic_DNA"/>
</dbReference>
<feature type="compositionally biased region" description="Basic residues" evidence="5">
    <location>
        <begin position="201"/>
        <end position="212"/>
    </location>
</feature>
<dbReference type="Proteomes" id="UP000242180">
    <property type="component" value="Unassembled WGS sequence"/>
</dbReference>
<organism evidence="7 8">
    <name type="scientific">Syncephalastrum racemosum</name>
    <name type="common">Filamentous fungus</name>
    <dbReference type="NCBI Taxonomy" id="13706"/>
    <lineage>
        <taxon>Eukaryota</taxon>
        <taxon>Fungi</taxon>
        <taxon>Fungi incertae sedis</taxon>
        <taxon>Mucoromycota</taxon>
        <taxon>Mucoromycotina</taxon>
        <taxon>Mucoromycetes</taxon>
        <taxon>Mucorales</taxon>
        <taxon>Syncephalastraceae</taxon>
        <taxon>Syncephalastrum</taxon>
    </lineage>
</organism>
<comment type="caution">
    <text evidence="7">The sequence shown here is derived from an EMBL/GenBank/DDBJ whole genome shotgun (WGS) entry which is preliminary data.</text>
</comment>
<evidence type="ECO:0000313" key="8">
    <source>
        <dbReference type="Proteomes" id="UP000242180"/>
    </source>
</evidence>
<accession>A0A1X2H4B6</accession>
<feature type="compositionally biased region" description="Polar residues" evidence="5">
    <location>
        <begin position="105"/>
        <end position="118"/>
    </location>
</feature>
<evidence type="ECO:0000256" key="2">
    <source>
        <dbReference type="ARBA" id="ARBA00022723"/>
    </source>
</evidence>
<dbReference type="PROSITE" id="PS50048">
    <property type="entry name" value="ZN2_CY6_FUNGAL_2"/>
    <property type="match status" value="1"/>
</dbReference>
<dbReference type="CDD" id="cd00067">
    <property type="entry name" value="GAL4"/>
    <property type="match status" value="1"/>
</dbReference>
<dbReference type="GO" id="GO:0008270">
    <property type="term" value="F:zinc ion binding"/>
    <property type="evidence" value="ECO:0007669"/>
    <property type="project" value="InterPro"/>
</dbReference>
<dbReference type="InterPro" id="IPR001138">
    <property type="entry name" value="Zn2Cys6_DnaBD"/>
</dbReference>
<comment type="subcellular location">
    <subcellularLocation>
        <location evidence="1">Nucleus</location>
    </subcellularLocation>
</comment>
<keyword evidence="2" id="KW-0479">Metal-binding</keyword>
<feature type="compositionally biased region" description="Low complexity" evidence="5">
    <location>
        <begin position="213"/>
        <end position="226"/>
    </location>
</feature>
<name>A0A1X2H4B6_SYNRA</name>
<dbReference type="GO" id="GO:0003677">
    <property type="term" value="F:DNA binding"/>
    <property type="evidence" value="ECO:0007669"/>
    <property type="project" value="UniProtKB-KW"/>
</dbReference>
<evidence type="ECO:0000259" key="6">
    <source>
        <dbReference type="PROSITE" id="PS50048"/>
    </source>
</evidence>
<dbReference type="GO" id="GO:0005634">
    <property type="term" value="C:nucleus"/>
    <property type="evidence" value="ECO:0007669"/>
    <property type="project" value="UniProtKB-SubCell"/>
</dbReference>
<evidence type="ECO:0000256" key="5">
    <source>
        <dbReference type="SAM" id="MobiDB-lite"/>
    </source>
</evidence>
<dbReference type="InterPro" id="IPR036864">
    <property type="entry name" value="Zn2-C6_fun-type_DNA-bd_sf"/>
</dbReference>
<evidence type="ECO:0000313" key="7">
    <source>
        <dbReference type="EMBL" id="ORY93168.1"/>
    </source>
</evidence>
<dbReference type="SUPFAM" id="SSF57701">
    <property type="entry name" value="Zn2/Cys6 DNA-binding domain"/>
    <property type="match status" value="1"/>
</dbReference>
<dbReference type="Gene3D" id="4.10.240.10">
    <property type="entry name" value="Zn(2)-C6 fungal-type DNA-binding domain"/>
    <property type="match status" value="1"/>
</dbReference>
<sequence>MPGDEPPQATMEPRKKRAKIVSACSECRRKKTKCNGEQPCRNCQKSSVPCVYPSATQNDDRRNAPSKAALEAIEHRLKTIEDMLRTILQSQLSVADLDPTAVNNFLNRDNHTTTSASQSPSPRPVHYPPPHHSPPLSHPGTPLLHHHNTTQQQQQQQIQQQSTPQRQAPPPSSSSSSSSSHHLPSQQQQQQQTSATSSSSSHHHPHSHHHHPQQQASPPRPSSAGPQSPPLQRPMPTAPPPHDYRLPSIHNLSAPSSAYPRLIDSSHHHEPSSQPPLQNKQQQQPQQQHDLPPVGFHAYYASSSPSYPDDRSDPEDFSLHNIKKRKR</sequence>
<dbReference type="InParanoid" id="A0A1X2H4B6"/>
<dbReference type="OrthoDB" id="3362851at2759"/>
<protein>
    <recommendedName>
        <fullName evidence="6">Zn(2)-C6 fungal-type domain-containing protein</fullName>
    </recommendedName>
</protein>
<dbReference type="InterPro" id="IPR050987">
    <property type="entry name" value="AtrR-like"/>
</dbReference>
<dbReference type="AlphaFoldDB" id="A0A1X2H4B6"/>
<reference evidence="7 8" key="1">
    <citation type="submission" date="2016-07" db="EMBL/GenBank/DDBJ databases">
        <title>Pervasive Adenine N6-methylation of Active Genes in Fungi.</title>
        <authorList>
            <consortium name="DOE Joint Genome Institute"/>
            <person name="Mondo S.J."/>
            <person name="Dannebaum R.O."/>
            <person name="Kuo R.C."/>
            <person name="Labutti K."/>
            <person name="Haridas S."/>
            <person name="Kuo A."/>
            <person name="Salamov A."/>
            <person name="Ahrendt S.R."/>
            <person name="Lipzen A."/>
            <person name="Sullivan W."/>
            <person name="Andreopoulos W.B."/>
            <person name="Clum A."/>
            <person name="Lindquist E."/>
            <person name="Daum C."/>
            <person name="Ramamoorthy G.K."/>
            <person name="Gryganskyi A."/>
            <person name="Culley D."/>
            <person name="Magnuson J.K."/>
            <person name="James T.Y."/>
            <person name="O'Malley M.A."/>
            <person name="Stajich J.E."/>
            <person name="Spatafora J.W."/>
            <person name="Visel A."/>
            <person name="Grigoriev I.V."/>
        </authorList>
    </citation>
    <scope>NUCLEOTIDE SEQUENCE [LARGE SCALE GENOMIC DNA]</scope>
    <source>
        <strain evidence="7 8">NRRL 2496</strain>
    </source>
</reference>
<dbReference type="OMA" id="QYTSRET"/>
<dbReference type="PANTHER" id="PTHR46910:SF3">
    <property type="entry name" value="HALOTOLERANCE PROTEIN 9-RELATED"/>
    <property type="match status" value="1"/>
</dbReference>
<feature type="compositionally biased region" description="Low complexity" evidence="5">
    <location>
        <begin position="173"/>
        <end position="200"/>
    </location>
</feature>
<feature type="compositionally biased region" description="Low complexity" evidence="5">
    <location>
        <begin position="275"/>
        <end position="307"/>
    </location>
</feature>
<proteinExistence type="predicted"/>
<evidence type="ECO:0000256" key="1">
    <source>
        <dbReference type="ARBA" id="ARBA00004123"/>
    </source>
</evidence>
<dbReference type="Pfam" id="PF00172">
    <property type="entry name" value="Zn_clus"/>
    <property type="match status" value="1"/>
</dbReference>
<dbReference type="GO" id="GO:0000981">
    <property type="term" value="F:DNA-binding transcription factor activity, RNA polymerase II-specific"/>
    <property type="evidence" value="ECO:0007669"/>
    <property type="project" value="InterPro"/>
</dbReference>
<keyword evidence="4" id="KW-0539">Nucleus</keyword>
<dbReference type="PROSITE" id="PS00463">
    <property type="entry name" value="ZN2_CY6_FUNGAL_1"/>
    <property type="match status" value="1"/>
</dbReference>
<gene>
    <name evidence="7" type="ORF">BCR43DRAFT_496443</name>
</gene>
<feature type="compositionally biased region" description="Pro residues" evidence="5">
    <location>
        <begin position="227"/>
        <end position="241"/>
    </location>
</feature>
<feature type="compositionally biased region" description="Low complexity" evidence="5">
    <location>
        <begin position="138"/>
        <end position="166"/>
    </location>
</feature>
<feature type="region of interest" description="Disordered" evidence="5">
    <location>
        <begin position="105"/>
        <end position="327"/>
    </location>
</feature>
<dbReference type="PANTHER" id="PTHR46910">
    <property type="entry name" value="TRANSCRIPTION FACTOR PDR1"/>
    <property type="match status" value="1"/>
</dbReference>
<keyword evidence="3" id="KW-0238">DNA-binding</keyword>
<evidence type="ECO:0000256" key="3">
    <source>
        <dbReference type="ARBA" id="ARBA00023125"/>
    </source>
</evidence>
<evidence type="ECO:0000256" key="4">
    <source>
        <dbReference type="ARBA" id="ARBA00023242"/>
    </source>
</evidence>
<dbReference type="STRING" id="13706.A0A1X2H4B6"/>